<dbReference type="GO" id="GO:0000209">
    <property type="term" value="P:protein polyubiquitination"/>
    <property type="evidence" value="ECO:0007669"/>
    <property type="project" value="TreeGrafter"/>
</dbReference>
<keyword evidence="2" id="KW-1185">Reference proteome</keyword>
<proteinExistence type="predicted"/>
<dbReference type="GO" id="GO:0031146">
    <property type="term" value="P:SCF-dependent proteasomal ubiquitin-dependent protein catabolic process"/>
    <property type="evidence" value="ECO:0007669"/>
    <property type="project" value="InterPro"/>
</dbReference>
<dbReference type="Ensembl" id="ENSOMYT00000132673.1">
    <property type="protein sequence ID" value="ENSOMYP00000125163.1"/>
    <property type="gene ID" value="ENSOMYG00000064184.1"/>
</dbReference>
<organism evidence="1 2">
    <name type="scientific">Oncorhynchus mykiss</name>
    <name type="common">Rainbow trout</name>
    <name type="synonym">Salmo gairdneri</name>
    <dbReference type="NCBI Taxonomy" id="8022"/>
    <lineage>
        <taxon>Eukaryota</taxon>
        <taxon>Metazoa</taxon>
        <taxon>Chordata</taxon>
        <taxon>Craniata</taxon>
        <taxon>Vertebrata</taxon>
        <taxon>Euteleostomi</taxon>
        <taxon>Actinopterygii</taxon>
        <taxon>Neopterygii</taxon>
        <taxon>Teleostei</taxon>
        <taxon>Protacanthopterygii</taxon>
        <taxon>Salmoniformes</taxon>
        <taxon>Salmonidae</taxon>
        <taxon>Salmoninae</taxon>
        <taxon>Oncorhynchus</taxon>
    </lineage>
</organism>
<reference evidence="1" key="3">
    <citation type="submission" date="2025-09" db="UniProtKB">
        <authorList>
            <consortium name="Ensembl"/>
        </authorList>
    </citation>
    <scope>IDENTIFICATION</scope>
</reference>
<reference evidence="1" key="2">
    <citation type="submission" date="2025-08" db="UniProtKB">
        <authorList>
            <consortium name="Ensembl"/>
        </authorList>
    </citation>
    <scope>IDENTIFICATION</scope>
</reference>
<name>A0A8K9WYL2_ONCMY</name>
<dbReference type="InterPro" id="IPR039588">
    <property type="entry name" value="FBXO4"/>
</dbReference>
<dbReference type="PANTHER" id="PTHR16008">
    <property type="entry name" value="F-BOX ONLY PROTEIN 4"/>
    <property type="match status" value="1"/>
</dbReference>
<dbReference type="GO" id="GO:0019005">
    <property type="term" value="C:SCF ubiquitin ligase complex"/>
    <property type="evidence" value="ECO:0007669"/>
    <property type="project" value="TreeGrafter"/>
</dbReference>
<protein>
    <submittedName>
        <fullName evidence="1">Uncharacterized protein</fullName>
    </submittedName>
</protein>
<dbReference type="PANTHER" id="PTHR16008:SF6">
    <property type="entry name" value="SI:DKEY-12E7.1"/>
    <property type="match status" value="1"/>
</dbReference>
<accession>A0A8K9WYL2</accession>
<reference evidence="1" key="1">
    <citation type="submission" date="2020-07" db="EMBL/GenBank/DDBJ databases">
        <title>A long reads based de novo assembly of the rainbow trout Arlee double haploid line genome.</title>
        <authorList>
            <person name="Gao G."/>
            <person name="Palti Y."/>
        </authorList>
    </citation>
    <scope>NUCLEOTIDE SEQUENCE [LARGE SCALE GENOMIC DNA]</scope>
</reference>
<dbReference type="AlphaFoldDB" id="A0A8K9WYL2"/>
<sequence length="247" mass="28337">MSPRKKLVPVSRRIMAKAGDDFFPFNLLPVECQLPVLSFLRLTSAILRLYASVGVALCDQGSFGEWQTFLTIECSTLDRKDCWCPTESFELWKAWFHHYTHHLISCGASLLTLKASFDLGDQCNKWGELLSDLLKNILTKSLPNLKSLTLHILVPLRNLDISYMLESMSLEFLDVSPSRGLVFSSLNLPALWELRAKNIARGITLRQTRLRIQSRWRLYQVLREGTTKLQALNNERLLPDWRGQSSK</sequence>
<evidence type="ECO:0000313" key="2">
    <source>
        <dbReference type="Proteomes" id="UP000694395"/>
    </source>
</evidence>
<evidence type="ECO:0000313" key="1">
    <source>
        <dbReference type="Ensembl" id="ENSOMYP00000125163.1"/>
    </source>
</evidence>
<dbReference type="GeneTree" id="ENSGT01060000253582"/>
<dbReference type="Proteomes" id="UP000694395">
    <property type="component" value="Chromosome 2"/>
</dbReference>